<feature type="domain" description="EAL" evidence="1">
    <location>
        <begin position="74"/>
        <end position="337"/>
    </location>
</feature>
<organism evidence="3 4">
    <name type="scientific">Tepidimonas charontis</name>
    <dbReference type="NCBI Taxonomy" id="2267262"/>
    <lineage>
        <taxon>Bacteria</taxon>
        <taxon>Pseudomonadati</taxon>
        <taxon>Pseudomonadota</taxon>
        <taxon>Betaproteobacteria</taxon>
        <taxon>Burkholderiales</taxon>
        <taxon>Tepidimonas</taxon>
    </lineage>
</organism>
<dbReference type="InterPro" id="IPR001633">
    <property type="entry name" value="EAL_dom"/>
</dbReference>
<dbReference type="InterPro" id="IPR029787">
    <property type="entry name" value="Nucleotide_cyclase"/>
</dbReference>
<dbReference type="CDD" id="cd01948">
    <property type="entry name" value="EAL"/>
    <property type="match status" value="1"/>
</dbReference>
<evidence type="ECO:0000313" key="4">
    <source>
        <dbReference type="Proteomes" id="UP000318294"/>
    </source>
</evidence>
<evidence type="ECO:0000259" key="1">
    <source>
        <dbReference type="PROSITE" id="PS50883"/>
    </source>
</evidence>
<feature type="domain" description="GGDEF" evidence="2">
    <location>
        <begin position="1"/>
        <end position="65"/>
    </location>
</feature>
<dbReference type="OrthoDB" id="9813903at2"/>
<dbReference type="Gene3D" id="3.20.20.450">
    <property type="entry name" value="EAL domain"/>
    <property type="match status" value="1"/>
</dbReference>
<dbReference type="InterPro" id="IPR035919">
    <property type="entry name" value="EAL_sf"/>
</dbReference>
<protein>
    <submittedName>
        <fullName evidence="3">Phytochrome-like protein cph2</fullName>
    </submittedName>
</protein>
<reference evidence="3 4" key="1">
    <citation type="submission" date="2019-07" db="EMBL/GenBank/DDBJ databases">
        <title>Tepidimonas charontis SPSP-6 draft genome.</title>
        <authorList>
            <person name="Da Costa M.S."/>
            <person name="Froufe H.J.C."/>
            <person name="Egas C."/>
            <person name="Albuquerque L."/>
        </authorList>
    </citation>
    <scope>NUCLEOTIDE SEQUENCE [LARGE SCALE GENOMIC DNA]</scope>
    <source>
        <strain evidence="3 4">SPSP-6</strain>
    </source>
</reference>
<proteinExistence type="predicted"/>
<dbReference type="Proteomes" id="UP000318294">
    <property type="component" value="Unassembled WGS sequence"/>
</dbReference>
<dbReference type="SMART" id="SM00052">
    <property type="entry name" value="EAL"/>
    <property type="match status" value="1"/>
</dbReference>
<dbReference type="SUPFAM" id="SSF55073">
    <property type="entry name" value="Nucleotide cyclase"/>
    <property type="match status" value="1"/>
</dbReference>
<name>A0A554XHQ4_9BURK</name>
<dbReference type="EMBL" id="VJON01000008">
    <property type="protein sequence ID" value="TSE35364.1"/>
    <property type="molecule type" value="Genomic_DNA"/>
</dbReference>
<dbReference type="RefSeq" id="WP_144327771.1">
    <property type="nucleotide sequence ID" value="NZ_VJON01000008.1"/>
</dbReference>
<dbReference type="PANTHER" id="PTHR33121:SF70">
    <property type="entry name" value="SIGNALING PROTEIN YKOW"/>
    <property type="match status" value="1"/>
</dbReference>
<dbReference type="SUPFAM" id="SSF141868">
    <property type="entry name" value="EAL domain-like"/>
    <property type="match status" value="1"/>
</dbReference>
<keyword evidence="4" id="KW-1185">Reference proteome</keyword>
<evidence type="ECO:0000313" key="3">
    <source>
        <dbReference type="EMBL" id="TSE35364.1"/>
    </source>
</evidence>
<gene>
    <name evidence="3" type="primary">cph2_1</name>
    <name evidence="3" type="ORF">Tchar_00768</name>
</gene>
<sequence>MQALGAPYRVADQGDGAQDAYLSPSIGIALAPRDANDPSELLRLADIAMHHAKAEGGAGWRYYTPSMHEAVLRRIELEGRLREAIGADALELVFQPIHAVRPGLPLVGLEALLRWPQADGSVLSPGVFVPVAEQAGDLIEVLGEWVCRRVAIQRQQWRRQGLGVPLLSVNLSARQFDRAGVAERIRAAFAQGDPATAESSLPLLGIEFEITESVMMRDAQRAETELQCLRALGARVAIDDFGTGYSSLTYLKHLPIDRLKIDRAFVRDLADDDDDAAIVSAAVELAHRLGREAVAEGVECVRQLRLLHAMGCDAVQGYALARPLSALQADAYLRGSGQTHLDALWAQAQAYEPGACFPSDSAGAGTAAAHTDTSNSAT</sequence>
<dbReference type="AlphaFoldDB" id="A0A554XHQ4"/>
<comment type="caution">
    <text evidence="3">The sequence shown here is derived from an EMBL/GenBank/DDBJ whole genome shotgun (WGS) entry which is preliminary data.</text>
</comment>
<dbReference type="Pfam" id="PF00563">
    <property type="entry name" value="EAL"/>
    <property type="match status" value="1"/>
</dbReference>
<evidence type="ECO:0000259" key="2">
    <source>
        <dbReference type="PROSITE" id="PS50887"/>
    </source>
</evidence>
<dbReference type="PROSITE" id="PS50887">
    <property type="entry name" value="GGDEF"/>
    <property type="match status" value="1"/>
</dbReference>
<dbReference type="Gene3D" id="3.30.70.270">
    <property type="match status" value="1"/>
</dbReference>
<dbReference type="InterPro" id="IPR050706">
    <property type="entry name" value="Cyclic-di-GMP_PDE-like"/>
</dbReference>
<dbReference type="PANTHER" id="PTHR33121">
    <property type="entry name" value="CYCLIC DI-GMP PHOSPHODIESTERASE PDEF"/>
    <property type="match status" value="1"/>
</dbReference>
<dbReference type="GO" id="GO:0071111">
    <property type="term" value="F:cyclic-guanylate-specific phosphodiesterase activity"/>
    <property type="evidence" value="ECO:0007669"/>
    <property type="project" value="InterPro"/>
</dbReference>
<dbReference type="InterPro" id="IPR000160">
    <property type="entry name" value="GGDEF_dom"/>
</dbReference>
<dbReference type="PROSITE" id="PS50883">
    <property type="entry name" value="EAL"/>
    <property type="match status" value="1"/>
</dbReference>
<accession>A0A554XHQ4</accession>
<dbReference type="InterPro" id="IPR043128">
    <property type="entry name" value="Rev_trsase/Diguanyl_cyclase"/>
</dbReference>